<dbReference type="EMBL" id="AFNU02000003">
    <property type="protein sequence ID" value="ERJ12839.1"/>
    <property type="molecule type" value="Genomic_DNA"/>
</dbReference>
<dbReference type="CDD" id="cd03230">
    <property type="entry name" value="ABC_DR_subfamily_A"/>
    <property type="match status" value="1"/>
</dbReference>
<dbReference type="InterPro" id="IPR027417">
    <property type="entry name" value="P-loop_NTPase"/>
</dbReference>
<comment type="similarity">
    <text evidence="1">Belongs to the ABC transporter superfamily.</text>
</comment>
<dbReference type="InterPro" id="IPR017871">
    <property type="entry name" value="ABC_transporter-like_CS"/>
</dbReference>
<dbReference type="PROSITE" id="PS50893">
    <property type="entry name" value="ABC_TRANSPORTER_2"/>
    <property type="match status" value="1"/>
</dbReference>
<dbReference type="PANTHER" id="PTHR42711:SF5">
    <property type="entry name" value="ABC TRANSPORTER ATP-BINDING PROTEIN NATA"/>
    <property type="match status" value="1"/>
</dbReference>
<keyword evidence="2" id="KW-0813">Transport</keyword>
<dbReference type="SUPFAM" id="SSF52540">
    <property type="entry name" value="P-loop containing nucleoside triphosphate hydrolases"/>
    <property type="match status" value="1"/>
</dbReference>
<dbReference type="AlphaFoldDB" id="F7PVJ3"/>
<evidence type="ECO:0000256" key="3">
    <source>
        <dbReference type="ARBA" id="ARBA00022741"/>
    </source>
</evidence>
<sequence>MDSIIKIENLKKFYNRGKIKSVNDVSLSLSAGKVYGLIGPNGAGKTTLVKLILGAIKPTEGTIQVDHDDAGSIHANKMIGYVCEKNALPFNEDPYEYLMLMAVLAKVEQSRARKIIRQYLTEFGLGDYMYKKMKTFSSGMKKKVQIIAALLSDPEILILDEPTANLDPKVRYEIFNFIKEAVISKNNTVILCSHNLYELEKIVDDIIMINKGRLIVQGSYTDIVNKINTQKLITVKTQADSKLIDYIKMNTSIAVHKTNPLTLTGATPDEIKKTVVQFCYQERVTLDELKQVKESLYEVFEYFNSDGRGGVSSD</sequence>
<dbReference type="Proteomes" id="UP000005707">
    <property type="component" value="Unassembled WGS sequence"/>
</dbReference>
<dbReference type="STRING" id="1033810.HLPCO_001179"/>
<dbReference type="InterPro" id="IPR003439">
    <property type="entry name" value="ABC_transporter-like_ATP-bd"/>
</dbReference>
<dbReference type="Gene3D" id="3.40.50.300">
    <property type="entry name" value="P-loop containing nucleotide triphosphate hydrolases"/>
    <property type="match status" value="1"/>
</dbReference>
<accession>F7PVJ3</accession>
<evidence type="ECO:0000256" key="1">
    <source>
        <dbReference type="ARBA" id="ARBA00005417"/>
    </source>
</evidence>
<dbReference type="PANTHER" id="PTHR42711">
    <property type="entry name" value="ABC TRANSPORTER ATP-BINDING PROTEIN"/>
    <property type="match status" value="1"/>
</dbReference>
<dbReference type="GO" id="GO:0005524">
    <property type="term" value="F:ATP binding"/>
    <property type="evidence" value="ECO:0007669"/>
    <property type="project" value="UniProtKB-KW"/>
</dbReference>
<keyword evidence="3" id="KW-0547">Nucleotide-binding</keyword>
<name>F7PVJ3_9MOLU</name>
<dbReference type="eggNOG" id="COG1131">
    <property type="taxonomic scope" value="Bacteria"/>
</dbReference>
<evidence type="ECO:0000256" key="4">
    <source>
        <dbReference type="ARBA" id="ARBA00022840"/>
    </source>
</evidence>
<dbReference type="Pfam" id="PF00005">
    <property type="entry name" value="ABC_tran"/>
    <property type="match status" value="1"/>
</dbReference>
<evidence type="ECO:0000313" key="6">
    <source>
        <dbReference type="EMBL" id="ERJ12839.1"/>
    </source>
</evidence>
<evidence type="ECO:0000259" key="5">
    <source>
        <dbReference type="PROSITE" id="PS50893"/>
    </source>
</evidence>
<organism evidence="6 7">
    <name type="scientific">Haloplasma contractile SSD-17B</name>
    <dbReference type="NCBI Taxonomy" id="1033810"/>
    <lineage>
        <taxon>Bacteria</taxon>
        <taxon>Bacillati</taxon>
        <taxon>Mycoplasmatota</taxon>
        <taxon>Mollicutes</taxon>
        <taxon>Haloplasmatales</taxon>
        <taxon>Haloplasmataceae</taxon>
        <taxon>Haloplasma</taxon>
    </lineage>
</organism>
<dbReference type="GO" id="GO:0016887">
    <property type="term" value="F:ATP hydrolysis activity"/>
    <property type="evidence" value="ECO:0007669"/>
    <property type="project" value="InterPro"/>
</dbReference>
<proteinExistence type="inferred from homology"/>
<reference evidence="6 7" key="2">
    <citation type="journal article" date="2013" name="PLoS ONE">
        <title>INDIGO - INtegrated Data Warehouse of MIcrobial GenOmes with Examples from the Red Sea Extremophiles.</title>
        <authorList>
            <person name="Alam I."/>
            <person name="Antunes A."/>
            <person name="Kamau A.A."/>
            <person name="Ba Alawi W."/>
            <person name="Kalkatawi M."/>
            <person name="Stingl U."/>
            <person name="Bajic V.B."/>
        </authorList>
    </citation>
    <scope>NUCLEOTIDE SEQUENCE [LARGE SCALE GENOMIC DNA]</scope>
    <source>
        <strain evidence="6 7">SSD-17B</strain>
    </source>
</reference>
<keyword evidence="4 6" id="KW-0067">ATP-binding</keyword>
<protein>
    <submittedName>
        <fullName evidence="6">ABC transporter ATP-binding component protein</fullName>
    </submittedName>
</protein>
<feature type="domain" description="ABC transporter" evidence="5">
    <location>
        <begin position="5"/>
        <end position="236"/>
    </location>
</feature>
<evidence type="ECO:0000313" key="7">
    <source>
        <dbReference type="Proteomes" id="UP000005707"/>
    </source>
</evidence>
<comment type="caution">
    <text evidence="6">The sequence shown here is derived from an EMBL/GenBank/DDBJ whole genome shotgun (WGS) entry which is preliminary data.</text>
</comment>
<evidence type="ECO:0000256" key="2">
    <source>
        <dbReference type="ARBA" id="ARBA00022448"/>
    </source>
</evidence>
<dbReference type="InterPro" id="IPR050763">
    <property type="entry name" value="ABC_transporter_ATP-binding"/>
</dbReference>
<keyword evidence="7" id="KW-1185">Reference proteome</keyword>
<dbReference type="InParanoid" id="F7PVJ3"/>
<dbReference type="InterPro" id="IPR003593">
    <property type="entry name" value="AAA+_ATPase"/>
</dbReference>
<gene>
    <name evidence="6" type="ORF">HLPCO_001179</name>
</gene>
<dbReference type="RefSeq" id="WP_008825748.1">
    <property type="nucleotide sequence ID" value="NZ_AFNU02000003.1"/>
</dbReference>
<dbReference type="PROSITE" id="PS00211">
    <property type="entry name" value="ABC_TRANSPORTER_1"/>
    <property type="match status" value="1"/>
</dbReference>
<reference evidence="6 7" key="1">
    <citation type="journal article" date="2011" name="J. Bacteriol.">
        <title>Genome sequence of Haloplasma contractile, an unusual contractile bacterium from a deep-sea anoxic brine lake.</title>
        <authorList>
            <person name="Antunes A."/>
            <person name="Alam I."/>
            <person name="El Dorry H."/>
            <person name="Siam R."/>
            <person name="Robertson A."/>
            <person name="Bajic V.B."/>
            <person name="Stingl U."/>
        </authorList>
    </citation>
    <scope>NUCLEOTIDE SEQUENCE [LARGE SCALE GENOMIC DNA]</scope>
    <source>
        <strain evidence="6 7">SSD-17B</strain>
    </source>
</reference>
<dbReference type="OrthoDB" id="9801987at2"/>
<dbReference type="SMART" id="SM00382">
    <property type="entry name" value="AAA"/>
    <property type="match status" value="1"/>
</dbReference>